<evidence type="ECO:0000259" key="6">
    <source>
        <dbReference type="PROSITE" id="PS50157"/>
    </source>
</evidence>
<dbReference type="Pfam" id="PF12171">
    <property type="entry name" value="zf-C2H2_jaz"/>
    <property type="match status" value="1"/>
</dbReference>
<evidence type="ECO:0000256" key="1">
    <source>
        <dbReference type="ARBA" id="ARBA00022723"/>
    </source>
</evidence>
<dbReference type="InterPro" id="IPR022755">
    <property type="entry name" value="Znf_C2H2_jaz"/>
</dbReference>
<dbReference type="AlphaFoldDB" id="A0A9P4GI97"/>
<comment type="caution">
    <text evidence="7">The sequence shown here is derived from an EMBL/GenBank/DDBJ whole genome shotgun (WGS) entry which is preliminary data.</text>
</comment>
<dbReference type="GO" id="GO:0008270">
    <property type="term" value="F:zinc ion binding"/>
    <property type="evidence" value="ECO:0007669"/>
    <property type="project" value="UniProtKB-KW"/>
</dbReference>
<keyword evidence="2 4" id="KW-0863">Zinc-finger</keyword>
<feature type="compositionally biased region" description="Acidic residues" evidence="5">
    <location>
        <begin position="54"/>
        <end position="66"/>
    </location>
</feature>
<organism evidence="7 8">
    <name type="scientific">Cucurbitaria berberidis CBS 394.84</name>
    <dbReference type="NCBI Taxonomy" id="1168544"/>
    <lineage>
        <taxon>Eukaryota</taxon>
        <taxon>Fungi</taxon>
        <taxon>Dikarya</taxon>
        <taxon>Ascomycota</taxon>
        <taxon>Pezizomycotina</taxon>
        <taxon>Dothideomycetes</taxon>
        <taxon>Pleosporomycetidae</taxon>
        <taxon>Pleosporales</taxon>
        <taxon>Pleosporineae</taxon>
        <taxon>Cucurbitariaceae</taxon>
        <taxon>Cucurbitaria</taxon>
    </lineage>
</organism>
<dbReference type="SMART" id="SM00451">
    <property type="entry name" value="ZnF_U1"/>
    <property type="match status" value="1"/>
</dbReference>
<dbReference type="PROSITE" id="PS00028">
    <property type="entry name" value="ZINC_FINGER_C2H2_1"/>
    <property type="match status" value="1"/>
</dbReference>
<accession>A0A9P4GI97</accession>
<dbReference type="EMBL" id="ML976616">
    <property type="protein sequence ID" value="KAF1846090.1"/>
    <property type="molecule type" value="Genomic_DNA"/>
</dbReference>
<keyword evidence="3" id="KW-0862">Zinc</keyword>
<dbReference type="Gene3D" id="3.30.160.60">
    <property type="entry name" value="Classic Zinc Finger"/>
    <property type="match status" value="1"/>
</dbReference>
<name>A0A9P4GI97_9PLEO</name>
<dbReference type="RefSeq" id="XP_040788653.1">
    <property type="nucleotide sequence ID" value="XM_040934963.1"/>
</dbReference>
<dbReference type="InterPro" id="IPR003604">
    <property type="entry name" value="Matrin/U1-like-C_Znf_C2H2"/>
</dbReference>
<gene>
    <name evidence="7" type="ORF">K460DRAFT_377383</name>
</gene>
<dbReference type="InterPro" id="IPR036236">
    <property type="entry name" value="Znf_C2H2_sf"/>
</dbReference>
<feature type="region of interest" description="Disordered" evidence="5">
    <location>
        <begin position="31"/>
        <end position="66"/>
    </location>
</feature>
<dbReference type="Proteomes" id="UP000800039">
    <property type="component" value="Unassembled WGS sequence"/>
</dbReference>
<protein>
    <recommendedName>
        <fullName evidence="6">C2H2-type domain-containing protein</fullName>
    </recommendedName>
</protein>
<proteinExistence type="predicted"/>
<dbReference type="GO" id="GO:0003676">
    <property type="term" value="F:nucleic acid binding"/>
    <property type="evidence" value="ECO:0007669"/>
    <property type="project" value="InterPro"/>
</dbReference>
<evidence type="ECO:0000256" key="3">
    <source>
        <dbReference type="ARBA" id="ARBA00022833"/>
    </source>
</evidence>
<sequence length="101" mass="11229">MEQHCNAPSHSTMFSCDVCKRTFGSKQAVAQHRKSQPHAKMLARAKSEAGGSNTEDEDSDDNYDEDAWADHSRAGWDDDQDWGLCDKDCGWCGHCADGVDY</sequence>
<keyword evidence="8" id="KW-1185">Reference proteome</keyword>
<dbReference type="InterPro" id="IPR013087">
    <property type="entry name" value="Znf_C2H2_type"/>
</dbReference>
<feature type="compositionally biased region" description="Basic residues" evidence="5">
    <location>
        <begin position="31"/>
        <end position="43"/>
    </location>
</feature>
<evidence type="ECO:0000256" key="2">
    <source>
        <dbReference type="ARBA" id="ARBA00022771"/>
    </source>
</evidence>
<evidence type="ECO:0000313" key="7">
    <source>
        <dbReference type="EMBL" id="KAF1846090.1"/>
    </source>
</evidence>
<evidence type="ECO:0000256" key="5">
    <source>
        <dbReference type="SAM" id="MobiDB-lite"/>
    </source>
</evidence>
<dbReference type="SUPFAM" id="SSF57667">
    <property type="entry name" value="beta-beta-alpha zinc fingers"/>
    <property type="match status" value="1"/>
</dbReference>
<evidence type="ECO:0000256" key="4">
    <source>
        <dbReference type="PROSITE-ProRule" id="PRU00042"/>
    </source>
</evidence>
<dbReference type="OrthoDB" id="6105938at2759"/>
<dbReference type="GeneID" id="63852214"/>
<feature type="domain" description="C2H2-type" evidence="6">
    <location>
        <begin position="14"/>
        <end position="39"/>
    </location>
</feature>
<dbReference type="PROSITE" id="PS50157">
    <property type="entry name" value="ZINC_FINGER_C2H2_2"/>
    <property type="match status" value="1"/>
</dbReference>
<evidence type="ECO:0000313" key="8">
    <source>
        <dbReference type="Proteomes" id="UP000800039"/>
    </source>
</evidence>
<reference evidence="7" key="1">
    <citation type="submission" date="2020-01" db="EMBL/GenBank/DDBJ databases">
        <authorList>
            <consortium name="DOE Joint Genome Institute"/>
            <person name="Haridas S."/>
            <person name="Albert R."/>
            <person name="Binder M."/>
            <person name="Bloem J."/>
            <person name="Labutti K."/>
            <person name="Salamov A."/>
            <person name="Andreopoulos B."/>
            <person name="Baker S.E."/>
            <person name="Barry K."/>
            <person name="Bills G."/>
            <person name="Bluhm B.H."/>
            <person name="Cannon C."/>
            <person name="Castanera R."/>
            <person name="Culley D.E."/>
            <person name="Daum C."/>
            <person name="Ezra D."/>
            <person name="Gonzalez J.B."/>
            <person name="Henrissat B."/>
            <person name="Kuo A."/>
            <person name="Liang C."/>
            <person name="Lipzen A."/>
            <person name="Lutzoni F."/>
            <person name="Magnuson J."/>
            <person name="Mondo S."/>
            <person name="Nolan M."/>
            <person name="Ohm R."/>
            <person name="Pangilinan J."/>
            <person name="Park H.-J."/>
            <person name="Ramirez L."/>
            <person name="Alfaro M."/>
            <person name="Sun H."/>
            <person name="Tritt A."/>
            <person name="Yoshinaga Y."/>
            <person name="Zwiers L.-H."/>
            <person name="Turgeon B.G."/>
            <person name="Goodwin S.B."/>
            <person name="Spatafora J.W."/>
            <person name="Crous P.W."/>
            <person name="Grigoriev I.V."/>
        </authorList>
    </citation>
    <scope>NUCLEOTIDE SEQUENCE</scope>
    <source>
        <strain evidence="7">CBS 394.84</strain>
    </source>
</reference>
<keyword evidence="1" id="KW-0479">Metal-binding</keyword>